<sequence>MAYDVDRIRSLFPALDDGVAHFEGPGGTQTPASVGEAIARTLTGPLSNRGVVGDSERIADAVVLAFRQACADLLGADPRGIVYGRSATALCYDFSRTLAQGWGPGDEVVVTRLDHDSNVRPWVQAAERAGATVRWVDFDVETSELSTDAIAAVLSDSTRLVAVTAASNLIGTMPDITAIAERVHAAGALLFVDAVHYAAHELVDLDAWGADFLMCSPYKFLGPHCGVLAASPELLGSLENDKLLPSTDAVPERFEFGTLPYEIMAGVTEAVDVLASLDTDAAGTRRERLAASFAVLERHESALLERLEAGLAALPVTVWSRAQHRTPTVLITADDPTDERAASALYRALNERGILAPASNFYALEASRLLGLGDAGGLRIGLAPYTTEDEIDRLLEALRELLA</sequence>
<accession>A0A4Y9R0X1</accession>
<dbReference type="Pfam" id="PF00266">
    <property type="entry name" value="Aminotran_5"/>
    <property type="match status" value="1"/>
</dbReference>
<dbReference type="SUPFAM" id="SSF53383">
    <property type="entry name" value="PLP-dependent transferases"/>
    <property type="match status" value="1"/>
</dbReference>
<dbReference type="InterPro" id="IPR011340">
    <property type="entry name" value="Cys_dSase-rel"/>
</dbReference>
<feature type="domain" description="Aminotransferase class V" evidence="1">
    <location>
        <begin position="24"/>
        <end position="394"/>
    </location>
</feature>
<dbReference type="InterPro" id="IPR000192">
    <property type="entry name" value="Aminotrans_V_dom"/>
</dbReference>
<dbReference type="EMBL" id="SPQZ01000003">
    <property type="protein sequence ID" value="TFV98147.1"/>
    <property type="molecule type" value="Genomic_DNA"/>
</dbReference>
<organism evidence="2 3">
    <name type="scientific">Orlajensenia leifsoniae</name>
    <dbReference type="NCBI Taxonomy" id="2561933"/>
    <lineage>
        <taxon>Bacteria</taxon>
        <taxon>Bacillati</taxon>
        <taxon>Actinomycetota</taxon>
        <taxon>Actinomycetes</taxon>
        <taxon>Micrococcales</taxon>
        <taxon>Microbacteriaceae</taxon>
        <taxon>Orlajensenia</taxon>
    </lineage>
</organism>
<dbReference type="RefSeq" id="WP_135120150.1">
    <property type="nucleotide sequence ID" value="NZ_SPQZ01000003.1"/>
</dbReference>
<dbReference type="InterPro" id="IPR015422">
    <property type="entry name" value="PyrdxlP-dep_Trfase_small"/>
</dbReference>
<evidence type="ECO:0000313" key="2">
    <source>
        <dbReference type="EMBL" id="TFV98147.1"/>
    </source>
</evidence>
<protein>
    <submittedName>
        <fullName evidence="2">Cysteine desulfurase-like protein</fullName>
    </submittedName>
</protein>
<evidence type="ECO:0000313" key="3">
    <source>
        <dbReference type="Proteomes" id="UP000298127"/>
    </source>
</evidence>
<reference evidence="2 3" key="1">
    <citation type="journal article" date="2018" name="J. Microbiol.">
        <title>Leifsonia flava sp. nov., a novel actinobacterium isolated from the rhizosphere of Aquilegia viridiflora.</title>
        <authorList>
            <person name="Cai Y."/>
            <person name="Tao W.Z."/>
            <person name="Ma Y.J."/>
            <person name="Cheng J."/>
            <person name="Zhang M.Y."/>
            <person name="Zhang Y.X."/>
        </authorList>
    </citation>
    <scope>NUCLEOTIDE SEQUENCE [LARGE SCALE GENOMIC DNA]</scope>
    <source>
        <strain evidence="2 3">SYP-B2174</strain>
    </source>
</reference>
<dbReference type="InterPro" id="IPR015424">
    <property type="entry name" value="PyrdxlP-dep_Trfase"/>
</dbReference>
<dbReference type="PANTHER" id="PTHR43586:SF21">
    <property type="entry name" value="PYRIDOXAL PHOSPHATE (PLP)-DEPENDENT ASPARTATE AMINOTRANSFERASE SUPERFAMILY"/>
    <property type="match status" value="1"/>
</dbReference>
<dbReference type="AlphaFoldDB" id="A0A4Y9R0X1"/>
<comment type="caution">
    <text evidence="2">The sequence shown here is derived from an EMBL/GenBank/DDBJ whole genome shotgun (WGS) entry which is preliminary data.</text>
</comment>
<dbReference type="Gene3D" id="3.40.640.10">
    <property type="entry name" value="Type I PLP-dependent aspartate aminotransferase-like (Major domain)"/>
    <property type="match status" value="1"/>
</dbReference>
<name>A0A4Y9R0X1_9MICO</name>
<dbReference type="PANTHER" id="PTHR43586">
    <property type="entry name" value="CYSTEINE DESULFURASE"/>
    <property type="match status" value="1"/>
</dbReference>
<dbReference type="NCBIfam" id="TIGR01976">
    <property type="entry name" value="am_tr_V_VC1184"/>
    <property type="match status" value="1"/>
</dbReference>
<gene>
    <name evidence="2" type="ORF">E4M00_08960</name>
</gene>
<proteinExistence type="predicted"/>
<dbReference type="InterPro" id="IPR015421">
    <property type="entry name" value="PyrdxlP-dep_Trfase_major"/>
</dbReference>
<dbReference type="Gene3D" id="3.90.1150.10">
    <property type="entry name" value="Aspartate Aminotransferase, domain 1"/>
    <property type="match status" value="1"/>
</dbReference>
<evidence type="ECO:0000259" key="1">
    <source>
        <dbReference type="Pfam" id="PF00266"/>
    </source>
</evidence>
<keyword evidence="3" id="KW-1185">Reference proteome</keyword>
<dbReference type="Proteomes" id="UP000298127">
    <property type="component" value="Unassembled WGS sequence"/>
</dbReference>